<evidence type="ECO:0000313" key="5">
    <source>
        <dbReference type="Proteomes" id="UP000321306"/>
    </source>
</evidence>
<dbReference type="OrthoDB" id="9811174at2"/>
<dbReference type="RefSeq" id="WP_146886233.1">
    <property type="nucleotide sequence ID" value="NZ_BJXB01000015.1"/>
</dbReference>
<evidence type="ECO:0000313" key="4">
    <source>
        <dbReference type="EMBL" id="GEM47739.1"/>
    </source>
</evidence>
<dbReference type="GO" id="GO:0003677">
    <property type="term" value="F:DNA binding"/>
    <property type="evidence" value="ECO:0007669"/>
    <property type="project" value="UniProtKB-KW"/>
</dbReference>
<dbReference type="GO" id="GO:0003700">
    <property type="term" value="F:DNA-binding transcription factor activity"/>
    <property type="evidence" value="ECO:0007669"/>
    <property type="project" value="InterPro"/>
</dbReference>
<evidence type="ECO:0000256" key="1">
    <source>
        <dbReference type="ARBA" id="ARBA00023125"/>
    </source>
</evidence>
<comment type="caution">
    <text evidence="4">The sequence shown here is derived from an EMBL/GenBank/DDBJ whole genome shotgun (WGS) entry which is preliminary data.</text>
</comment>
<proteinExistence type="predicted"/>
<dbReference type="SUPFAM" id="SSF46955">
    <property type="entry name" value="Putative DNA-binding domain"/>
    <property type="match status" value="1"/>
</dbReference>
<name>A0A511N4E9_DEIC1</name>
<sequence length="119" mass="14013">MDYSIDDVTRITGFSKHTLRYYERAGLLDPVDRNPSGHRRYTEMDIGRLTFLGKLRTTGMGIQDMRLYIELLRQGDHTRVDRLMMLENHHQQVLQQIAALQDALKAIEYKIDLYRKTSN</sequence>
<keyword evidence="1" id="KW-0238">DNA-binding</keyword>
<dbReference type="PANTHER" id="PTHR30204">
    <property type="entry name" value="REDOX-CYCLING DRUG-SENSING TRANSCRIPTIONAL ACTIVATOR SOXR"/>
    <property type="match status" value="1"/>
</dbReference>
<reference evidence="4 5" key="1">
    <citation type="submission" date="2019-07" db="EMBL/GenBank/DDBJ databases">
        <title>Whole genome shotgun sequence of Deinococcus cellulosilyticus NBRC 106333.</title>
        <authorList>
            <person name="Hosoyama A."/>
            <person name="Uohara A."/>
            <person name="Ohji S."/>
            <person name="Ichikawa N."/>
        </authorList>
    </citation>
    <scope>NUCLEOTIDE SEQUENCE [LARGE SCALE GENOMIC DNA]</scope>
    <source>
        <strain evidence="4 5">NBRC 106333</strain>
    </source>
</reference>
<dbReference type="CDD" id="cd01109">
    <property type="entry name" value="HTH_YyaN"/>
    <property type="match status" value="1"/>
</dbReference>
<feature type="coiled-coil region" evidence="2">
    <location>
        <begin position="83"/>
        <end position="110"/>
    </location>
</feature>
<protein>
    <submittedName>
        <fullName evidence="4">MerR family transcriptional regulator</fullName>
    </submittedName>
</protein>
<dbReference type="PROSITE" id="PS50937">
    <property type="entry name" value="HTH_MERR_2"/>
    <property type="match status" value="1"/>
</dbReference>
<dbReference type="InterPro" id="IPR000551">
    <property type="entry name" value="MerR-type_HTH_dom"/>
</dbReference>
<dbReference type="Gene3D" id="1.10.1660.10">
    <property type="match status" value="1"/>
</dbReference>
<keyword evidence="5" id="KW-1185">Reference proteome</keyword>
<dbReference type="InterPro" id="IPR009061">
    <property type="entry name" value="DNA-bd_dom_put_sf"/>
</dbReference>
<organism evidence="4 5">
    <name type="scientific">Deinococcus cellulosilyticus (strain DSM 18568 / NBRC 106333 / KACC 11606 / 5516J-15)</name>
    <dbReference type="NCBI Taxonomy" id="1223518"/>
    <lineage>
        <taxon>Bacteria</taxon>
        <taxon>Thermotogati</taxon>
        <taxon>Deinococcota</taxon>
        <taxon>Deinococci</taxon>
        <taxon>Deinococcales</taxon>
        <taxon>Deinococcaceae</taxon>
        <taxon>Deinococcus</taxon>
    </lineage>
</organism>
<dbReference type="Pfam" id="PF13411">
    <property type="entry name" value="MerR_1"/>
    <property type="match status" value="1"/>
</dbReference>
<accession>A0A511N4E9</accession>
<dbReference type="Proteomes" id="UP000321306">
    <property type="component" value="Unassembled WGS sequence"/>
</dbReference>
<feature type="domain" description="HTH merR-type" evidence="3">
    <location>
        <begin position="1"/>
        <end position="71"/>
    </location>
</feature>
<evidence type="ECO:0000256" key="2">
    <source>
        <dbReference type="SAM" id="Coils"/>
    </source>
</evidence>
<dbReference type="PANTHER" id="PTHR30204:SF98">
    <property type="entry name" value="HTH-TYPE TRANSCRIPTIONAL REGULATOR ADHR"/>
    <property type="match status" value="1"/>
</dbReference>
<gene>
    <name evidence="4" type="ORF">DC3_33740</name>
</gene>
<dbReference type="AlphaFoldDB" id="A0A511N4E9"/>
<keyword evidence="2" id="KW-0175">Coiled coil</keyword>
<dbReference type="PRINTS" id="PR00040">
    <property type="entry name" value="HTHMERR"/>
</dbReference>
<dbReference type="InterPro" id="IPR047057">
    <property type="entry name" value="MerR_fam"/>
</dbReference>
<evidence type="ECO:0000259" key="3">
    <source>
        <dbReference type="PROSITE" id="PS50937"/>
    </source>
</evidence>
<dbReference type="SMART" id="SM00422">
    <property type="entry name" value="HTH_MERR"/>
    <property type="match status" value="1"/>
</dbReference>
<dbReference type="EMBL" id="BJXB01000015">
    <property type="protein sequence ID" value="GEM47739.1"/>
    <property type="molecule type" value="Genomic_DNA"/>
</dbReference>